<dbReference type="GO" id="GO:0044754">
    <property type="term" value="C:autolysosome"/>
    <property type="evidence" value="ECO:0007669"/>
    <property type="project" value="UniProtKB-SubCell"/>
</dbReference>
<evidence type="ECO:0000256" key="4">
    <source>
        <dbReference type="ARBA" id="ARBA00047045"/>
    </source>
</evidence>
<comment type="caution">
    <text evidence="6">The sequence shown here is derived from an EMBL/GenBank/DDBJ whole genome shotgun (WGS) entry which is preliminary data.</text>
</comment>
<name>A0A4U1ETB1_MONMO</name>
<dbReference type="GO" id="GO:0008199">
    <property type="term" value="F:ferric iron binding"/>
    <property type="evidence" value="ECO:0007669"/>
    <property type="project" value="InterPro"/>
</dbReference>
<dbReference type="GO" id="GO:0006826">
    <property type="term" value="P:iron ion transport"/>
    <property type="evidence" value="ECO:0007669"/>
    <property type="project" value="InterPro"/>
</dbReference>
<evidence type="ECO:0000256" key="1">
    <source>
        <dbReference type="ARBA" id="ARBA00040044"/>
    </source>
</evidence>
<comment type="subcellular location">
    <subcellularLocation>
        <location evidence="2">Autolysosome</location>
    </subcellularLocation>
</comment>
<organism evidence="6 7">
    <name type="scientific">Monodon monoceros</name>
    <name type="common">Narwhal</name>
    <name type="synonym">Ceratodon monodon</name>
    <dbReference type="NCBI Taxonomy" id="40151"/>
    <lineage>
        <taxon>Eukaryota</taxon>
        <taxon>Metazoa</taxon>
        <taxon>Chordata</taxon>
        <taxon>Craniata</taxon>
        <taxon>Vertebrata</taxon>
        <taxon>Euteleostomi</taxon>
        <taxon>Mammalia</taxon>
        <taxon>Eutheria</taxon>
        <taxon>Laurasiatheria</taxon>
        <taxon>Artiodactyla</taxon>
        <taxon>Whippomorpha</taxon>
        <taxon>Cetacea</taxon>
        <taxon>Odontoceti</taxon>
        <taxon>Monodontidae</taxon>
        <taxon>Monodon</taxon>
    </lineage>
</organism>
<comment type="function">
    <text evidence="3">Stores iron in a soluble, non-toxic, readily available form. Important for iron homeostasis. Iron is taken up in the ferrous form and deposited as ferric hydroxides after oxidation. Also plays a role in delivery of iron to cells. Mediates iron uptake in capsule cells of the developing kidney. Delivery to lysosomes by the cargo receptor NCOA4 for autophagic degradation and release or iron.</text>
</comment>
<sequence>MTSQIGENYSTQVEGAVTRLVDLHPRACYTYLSQGFCSERHNAALEGQGPASFSGLAQHLSKMQNQCGSSALFRDMPKPPQDERGKALDATEAAMGSEKNLNQALLGLHALGSSHTDHLCAFLGSHLLDKEVRLKKMDDHLTNLRRLASPQPGLGKYL</sequence>
<accession>A0A4U1ETB1</accession>
<reference evidence="7" key="1">
    <citation type="journal article" date="2019" name="IScience">
        <title>Narwhal Genome Reveals Long-Term Low Genetic Diversity despite Current Large Abundance Size.</title>
        <authorList>
            <person name="Westbury M.V."/>
            <person name="Petersen B."/>
            <person name="Garde E."/>
            <person name="Heide-Jorgensen M.P."/>
            <person name="Lorenzen E.D."/>
        </authorList>
    </citation>
    <scope>NUCLEOTIDE SEQUENCE [LARGE SCALE GENOMIC DNA]</scope>
</reference>
<dbReference type="PANTHER" id="PTHR11431">
    <property type="entry name" value="FERRITIN"/>
    <property type="match status" value="1"/>
</dbReference>
<dbReference type="SUPFAM" id="SSF47240">
    <property type="entry name" value="Ferritin-like"/>
    <property type="match status" value="1"/>
</dbReference>
<dbReference type="GO" id="GO:0006879">
    <property type="term" value="P:intracellular iron ion homeostasis"/>
    <property type="evidence" value="ECO:0007669"/>
    <property type="project" value="InterPro"/>
</dbReference>
<keyword evidence="5" id="KW-0479">Metal-binding</keyword>
<keyword evidence="5" id="KW-0408">Iron</keyword>
<dbReference type="Proteomes" id="UP000308365">
    <property type="component" value="Unassembled WGS sequence"/>
</dbReference>
<dbReference type="EMBL" id="RWIC01000827">
    <property type="protein sequence ID" value="TKC39894.1"/>
    <property type="molecule type" value="Genomic_DNA"/>
</dbReference>
<gene>
    <name evidence="6" type="ORF">EI555_021565</name>
</gene>
<dbReference type="InterPro" id="IPR009078">
    <property type="entry name" value="Ferritin-like_SF"/>
</dbReference>
<feature type="binding site" evidence="5">
    <location>
        <position position="98"/>
    </location>
    <ligand>
        <name>Fe cation</name>
        <dbReference type="ChEBI" id="CHEBI:24875"/>
        <label>1</label>
    </ligand>
</feature>
<evidence type="ECO:0000256" key="2">
    <source>
        <dbReference type="ARBA" id="ARBA00044942"/>
    </source>
</evidence>
<proteinExistence type="predicted"/>
<dbReference type="PANTHER" id="PTHR11431:SF47">
    <property type="entry name" value="FERRITIN LIGHT CHAIN"/>
    <property type="match status" value="1"/>
</dbReference>
<comment type="subunit">
    <text evidence="4">Oligomer of 24 subunits. There are two types of subunits: L (light) chain and H (heavy) chain. The major chain can be light or heavy, depending on the species and tissue type. The functional molecule forms a roughly spherical shell with a diameter of 12 nm and contains a central cavity into which the insoluble mineral iron core is deposited. Interacts with NCOA4.</text>
</comment>
<dbReference type="Gene3D" id="1.20.1260.10">
    <property type="match status" value="1"/>
</dbReference>
<evidence type="ECO:0000313" key="6">
    <source>
        <dbReference type="EMBL" id="TKC39894.1"/>
    </source>
</evidence>
<dbReference type="GO" id="GO:0008198">
    <property type="term" value="F:ferrous iron binding"/>
    <property type="evidence" value="ECO:0007669"/>
    <property type="project" value="TreeGrafter"/>
</dbReference>
<protein>
    <recommendedName>
        <fullName evidence="1">Ferritin light chain</fullName>
    </recommendedName>
</protein>
<evidence type="ECO:0000256" key="3">
    <source>
        <dbReference type="ARBA" id="ARBA00045578"/>
    </source>
</evidence>
<dbReference type="InterPro" id="IPR001519">
    <property type="entry name" value="Ferritin"/>
</dbReference>
<evidence type="ECO:0000256" key="5">
    <source>
        <dbReference type="PIRSR" id="PIRSR601519-1"/>
    </source>
</evidence>
<evidence type="ECO:0000313" key="7">
    <source>
        <dbReference type="Proteomes" id="UP000308365"/>
    </source>
</evidence>
<dbReference type="InterPro" id="IPR012347">
    <property type="entry name" value="Ferritin-like"/>
</dbReference>
<dbReference type="AlphaFoldDB" id="A0A4U1ETB1"/>